<keyword evidence="2" id="KW-0732">Signal</keyword>
<proteinExistence type="predicted"/>
<feature type="region of interest" description="Disordered" evidence="1">
    <location>
        <begin position="32"/>
        <end position="55"/>
    </location>
</feature>
<comment type="caution">
    <text evidence="3">The sequence shown here is derived from an EMBL/GenBank/DDBJ whole genome shotgun (WGS) entry which is preliminary data.</text>
</comment>
<accession>A0A212F269</accession>
<feature type="signal peptide" evidence="2">
    <location>
        <begin position="1"/>
        <end position="19"/>
    </location>
</feature>
<gene>
    <name evidence="3" type="ORF">KGM_212756</name>
</gene>
<dbReference type="EMBL" id="AGBW02010783">
    <property type="protein sequence ID" value="OWR47819.1"/>
    <property type="molecule type" value="Genomic_DNA"/>
</dbReference>
<keyword evidence="4" id="KW-1185">Reference proteome</keyword>
<evidence type="ECO:0000256" key="1">
    <source>
        <dbReference type="SAM" id="MobiDB-lite"/>
    </source>
</evidence>
<dbReference type="KEGG" id="dpl:KGM_212756"/>
<sequence length="55" mass="5630">MKFLMTILAFMAIIFTAMGGLAVAPAAHIKGDPHNAACGRGPPPPPSPPPPTSTY</sequence>
<evidence type="ECO:0000256" key="2">
    <source>
        <dbReference type="SAM" id="SignalP"/>
    </source>
</evidence>
<protein>
    <submittedName>
        <fullName evidence="3">Uncharacterized protein</fullName>
    </submittedName>
</protein>
<organism evidence="3 4">
    <name type="scientific">Danaus plexippus plexippus</name>
    <dbReference type="NCBI Taxonomy" id="278856"/>
    <lineage>
        <taxon>Eukaryota</taxon>
        <taxon>Metazoa</taxon>
        <taxon>Ecdysozoa</taxon>
        <taxon>Arthropoda</taxon>
        <taxon>Hexapoda</taxon>
        <taxon>Insecta</taxon>
        <taxon>Pterygota</taxon>
        <taxon>Neoptera</taxon>
        <taxon>Endopterygota</taxon>
        <taxon>Lepidoptera</taxon>
        <taxon>Glossata</taxon>
        <taxon>Ditrysia</taxon>
        <taxon>Papilionoidea</taxon>
        <taxon>Nymphalidae</taxon>
        <taxon>Danainae</taxon>
        <taxon>Danaini</taxon>
        <taxon>Danaina</taxon>
        <taxon>Danaus</taxon>
        <taxon>Danaus</taxon>
    </lineage>
</organism>
<feature type="compositionally biased region" description="Pro residues" evidence="1">
    <location>
        <begin position="41"/>
        <end position="55"/>
    </location>
</feature>
<feature type="chain" id="PRO_5011115159" evidence="2">
    <location>
        <begin position="20"/>
        <end position="55"/>
    </location>
</feature>
<name>A0A212F269_DANPL</name>
<dbReference type="InParanoid" id="A0A212F269"/>
<dbReference type="AlphaFoldDB" id="A0A212F269"/>
<evidence type="ECO:0000313" key="3">
    <source>
        <dbReference type="EMBL" id="OWR47819.1"/>
    </source>
</evidence>
<reference evidence="3 4" key="1">
    <citation type="journal article" date="2011" name="Cell">
        <title>The monarch butterfly genome yields insights into long-distance migration.</title>
        <authorList>
            <person name="Zhan S."/>
            <person name="Merlin C."/>
            <person name="Boore J.L."/>
            <person name="Reppert S.M."/>
        </authorList>
    </citation>
    <scope>NUCLEOTIDE SEQUENCE [LARGE SCALE GENOMIC DNA]</scope>
    <source>
        <strain evidence="3">F-2</strain>
    </source>
</reference>
<evidence type="ECO:0000313" key="4">
    <source>
        <dbReference type="Proteomes" id="UP000007151"/>
    </source>
</evidence>
<dbReference type="Proteomes" id="UP000007151">
    <property type="component" value="Unassembled WGS sequence"/>
</dbReference>